<name>A0A1P8WDW1_9PLAN</name>
<proteinExistence type="predicted"/>
<protein>
    <submittedName>
        <fullName evidence="2">Uncharacterized protein</fullName>
    </submittedName>
</protein>
<dbReference type="STRING" id="1891926.Fuma_01828"/>
<feature type="region of interest" description="Disordered" evidence="1">
    <location>
        <begin position="1"/>
        <end position="84"/>
    </location>
</feature>
<sequence>MRRNYYQTPNNKPRPALPATPPANHTPITVATRDTRHSTNHGKAGANQFDSERSREQTSHTNHAHFEFASSIQPPRLPGCAALR</sequence>
<evidence type="ECO:0000256" key="1">
    <source>
        <dbReference type="SAM" id="MobiDB-lite"/>
    </source>
</evidence>
<dbReference type="Proteomes" id="UP000187735">
    <property type="component" value="Chromosome"/>
</dbReference>
<dbReference type="EMBL" id="CP017641">
    <property type="protein sequence ID" value="APZ92219.1"/>
    <property type="molecule type" value="Genomic_DNA"/>
</dbReference>
<organism evidence="2 3">
    <name type="scientific">Fuerstiella marisgermanici</name>
    <dbReference type="NCBI Taxonomy" id="1891926"/>
    <lineage>
        <taxon>Bacteria</taxon>
        <taxon>Pseudomonadati</taxon>
        <taxon>Planctomycetota</taxon>
        <taxon>Planctomycetia</taxon>
        <taxon>Planctomycetales</taxon>
        <taxon>Planctomycetaceae</taxon>
        <taxon>Fuerstiella</taxon>
    </lineage>
</organism>
<evidence type="ECO:0000313" key="2">
    <source>
        <dbReference type="EMBL" id="APZ92219.1"/>
    </source>
</evidence>
<keyword evidence="3" id="KW-1185">Reference proteome</keyword>
<evidence type="ECO:0000313" key="3">
    <source>
        <dbReference type="Proteomes" id="UP000187735"/>
    </source>
</evidence>
<dbReference type="AlphaFoldDB" id="A0A1P8WDW1"/>
<reference evidence="2 3" key="1">
    <citation type="journal article" date="2016" name="Front. Microbiol.">
        <title>Fuerstia marisgermanicae gen. nov., sp. nov., an Unusual Member of the Phylum Planctomycetes from the German Wadden Sea.</title>
        <authorList>
            <person name="Kohn T."/>
            <person name="Heuer A."/>
            <person name="Jogler M."/>
            <person name="Vollmers J."/>
            <person name="Boedeker C."/>
            <person name="Bunk B."/>
            <person name="Rast P."/>
            <person name="Borchert D."/>
            <person name="Glockner I."/>
            <person name="Freese H.M."/>
            <person name="Klenk H.P."/>
            <person name="Overmann J."/>
            <person name="Kaster A.K."/>
            <person name="Rohde M."/>
            <person name="Wiegand S."/>
            <person name="Jogler C."/>
        </authorList>
    </citation>
    <scope>NUCLEOTIDE SEQUENCE [LARGE SCALE GENOMIC DNA]</scope>
    <source>
        <strain evidence="2 3">NH11</strain>
    </source>
</reference>
<gene>
    <name evidence="2" type="ORF">Fuma_01828</name>
</gene>
<accession>A0A1P8WDW1</accession>
<feature type="compositionally biased region" description="Polar residues" evidence="1">
    <location>
        <begin position="1"/>
        <end position="11"/>
    </location>
</feature>
<dbReference type="KEGG" id="fmr:Fuma_01828"/>